<evidence type="ECO:0000313" key="4">
    <source>
        <dbReference type="Proteomes" id="UP000321901"/>
    </source>
</evidence>
<comment type="caution">
    <text evidence="3">The sequence shown here is derived from an EMBL/GenBank/DDBJ whole genome shotgun (WGS) entry which is preliminary data.</text>
</comment>
<evidence type="ECO:0000313" key="3">
    <source>
        <dbReference type="EMBL" id="GEN81846.1"/>
    </source>
</evidence>
<dbReference type="InterPro" id="IPR021586">
    <property type="entry name" value="Tscrpt_reg_TrmB_C"/>
</dbReference>
<protein>
    <submittedName>
        <fullName evidence="3">Transcriptional regulator</fullName>
    </submittedName>
</protein>
<dbReference type="Pfam" id="PF01978">
    <property type="entry name" value="TrmB"/>
    <property type="match status" value="1"/>
</dbReference>
<reference evidence="3 4" key="1">
    <citation type="submission" date="2019-07" db="EMBL/GenBank/DDBJ databases">
        <title>Whole genome shotgun sequence of Sporosarcina luteola NBRC 105378.</title>
        <authorList>
            <person name="Hosoyama A."/>
            <person name="Uohara A."/>
            <person name="Ohji S."/>
            <person name="Ichikawa N."/>
        </authorList>
    </citation>
    <scope>NUCLEOTIDE SEQUENCE [LARGE SCALE GENOMIC DNA]</scope>
    <source>
        <strain evidence="3 4">NBRC 105378</strain>
    </source>
</reference>
<dbReference type="AlphaFoldDB" id="A0A511Z345"/>
<dbReference type="InterPro" id="IPR036390">
    <property type="entry name" value="WH_DNA-bd_sf"/>
</dbReference>
<feature type="domain" description="Transcription regulator TrmB N-terminal" evidence="1">
    <location>
        <begin position="10"/>
        <end position="80"/>
    </location>
</feature>
<dbReference type="PANTHER" id="PTHR34293:SF1">
    <property type="entry name" value="HTH-TYPE TRANSCRIPTIONAL REGULATOR TRMBL2"/>
    <property type="match status" value="1"/>
</dbReference>
<sequence>MNLDKTYSILKRYGFTEYEAKIYVALLQTHPLNGNEIAIKSGVPSPKVYENLYRMCEKEVVFPILEGNASNKKLYSPLPYKDLLQKIETDFQNDTALMESQFKELSNQMKPDWSELYHLDGYASSINALRTMILSTEHTIYLSCWETELELVWEDLLDAFHRGVRVISILFDSTERTIPWLHFSHHQGKFSDRRHTGELSCVVDERQVLILHSSKDAAHAIISSHTALTRTTVNYIRHDIYINQVVNHFHDELVAKYGKDFEELLDIF</sequence>
<organism evidence="3 4">
    <name type="scientific">Sporosarcina luteola</name>
    <dbReference type="NCBI Taxonomy" id="582850"/>
    <lineage>
        <taxon>Bacteria</taxon>
        <taxon>Bacillati</taxon>
        <taxon>Bacillota</taxon>
        <taxon>Bacilli</taxon>
        <taxon>Bacillales</taxon>
        <taxon>Caryophanaceae</taxon>
        <taxon>Sporosarcina</taxon>
    </lineage>
</organism>
<dbReference type="InterPro" id="IPR036388">
    <property type="entry name" value="WH-like_DNA-bd_sf"/>
</dbReference>
<dbReference type="Proteomes" id="UP000321901">
    <property type="component" value="Unassembled WGS sequence"/>
</dbReference>
<dbReference type="Gene3D" id="1.10.10.10">
    <property type="entry name" value="Winged helix-like DNA-binding domain superfamily/Winged helix DNA-binding domain"/>
    <property type="match status" value="1"/>
</dbReference>
<gene>
    <name evidence="3" type="ORF">SLU01_01580</name>
</gene>
<evidence type="ECO:0000259" key="1">
    <source>
        <dbReference type="Pfam" id="PF01978"/>
    </source>
</evidence>
<evidence type="ECO:0000259" key="2">
    <source>
        <dbReference type="Pfam" id="PF11495"/>
    </source>
</evidence>
<dbReference type="CDD" id="cd09124">
    <property type="entry name" value="PLDc_like_TrmB_middle"/>
    <property type="match status" value="1"/>
</dbReference>
<dbReference type="EMBL" id="BJYL01000003">
    <property type="protein sequence ID" value="GEN81846.1"/>
    <property type="molecule type" value="Genomic_DNA"/>
</dbReference>
<dbReference type="InterPro" id="IPR051797">
    <property type="entry name" value="TrmB-like"/>
</dbReference>
<dbReference type="PANTHER" id="PTHR34293">
    <property type="entry name" value="HTH-TYPE TRANSCRIPTIONAL REGULATOR TRMBL2"/>
    <property type="match status" value="1"/>
</dbReference>
<feature type="domain" description="Transcription regulator TrmB C-terminal" evidence="2">
    <location>
        <begin position="120"/>
        <end position="233"/>
    </location>
</feature>
<dbReference type="Pfam" id="PF11495">
    <property type="entry name" value="Regulator_TrmB"/>
    <property type="match status" value="1"/>
</dbReference>
<accession>A0A511Z345</accession>
<dbReference type="SUPFAM" id="SSF46785">
    <property type="entry name" value="Winged helix' DNA-binding domain"/>
    <property type="match status" value="1"/>
</dbReference>
<dbReference type="InterPro" id="IPR002831">
    <property type="entry name" value="Tscrpt_reg_TrmB_N"/>
</dbReference>
<proteinExistence type="predicted"/>
<dbReference type="RefSeq" id="WP_170232538.1">
    <property type="nucleotide sequence ID" value="NZ_BJYL01000003.1"/>
</dbReference>
<name>A0A511Z345_9BACL</name>
<keyword evidence="4" id="KW-1185">Reference proteome</keyword>